<comment type="caution">
    <text evidence="2">The sequence shown here is derived from an EMBL/GenBank/DDBJ whole genome shotgun (WGS) entry which is preliminary data.</text>
</comment>
<dbReference type="OrthoDB" id="10563981at2759"/>
<feature type="region of interest" description="Disordered" evidence="1">
    <location>
        <begin position="1"/>
        <end position="23"/>
    </location>
</feature>
<reference evidence="2 3" key="1">
    <citation type="submission" date="2020-02" db="EMBL/GenBank/DDBJ databases">
        <authorList>
            <person name="Ma Q."/>
            <person name="Huang Y."/>
            <person name="Song X."/>
            <person name="Pei D."/>
        </authorList>
    </citation>
    <scope>NUCLEOTIDE SEQUENCE [LARGE SCALE GENOMIC DNA]</scope>
    <source>
        <strain evidence="2">Sxm20200214</strain>
        <tissue evidence="2">Leaf</tissue>
    </source>
</reference>
<organism evidence="2 3">
    <name type="scientific">Brassica carinata</name>
    <name type="common">Ethiopian mustard</name>
    <name type="synonym">Abyssinian cabbage</name>
    <dbReference type="NCBI Taxonomy" id="52824"/>
    <lineage>
        <taxon>Eukaryota</taxon>
        <taxon>Viridiplantae</taxon>
        <taxon>Streptophyta</taxon>
        <taxon>Embryophyta</taxon>
        <taxon>Tracheophyta</taxon>
        <taxon>Spermatophyta</taxon>
        <taxon>Magnoliopsida</taxon>
        <taxon>eudicotyledons</taxon>
        <taxon>Gunneridae</taxon>
        <taxon>Pentapetalae</taxon>
        <taxon>rosids</taxon>
        <taxon>malvids</taxon>
        <taxon>Brassicales</taxon>
        <taxon>Brassicaceae</taxon>
        <taxon>Brassiceae</taxon>
        <taxon>Brassica</taxon>
    </lineage>
</organism>
<proteinExistence type="predicted"/>
<evidence type="ECO:0000256" key="1">
    <source>
        <dbReference type="SAM" id="MobiDB-lite"/>
    </source>
</evidence>
<evidence type="ECO:0000313" key="2">
    <source>
        <dbReference type="EMBL" id="KAG2323299.1"/>
    </source>
</evidence>
<evidence type="ECO:0000313" key="3">
    <source>
        <dbReference type="Proteomes" id="UP000886595"/>
    </source>
</evidence>
<protein>
    <submittedName>
        <fullName evidence="2">Uncharacterized protein</fullName>
    </submittedName>
</protein>
<name>A0A8X7W597_BRACI</name>
<dbReference type="EMBL" id="JAAMPC010000003">
    <property type="protein sequence ID" value="KAG2323299.1"/>
    <property type="molecule type" value="Genomic_DNA"/>
</dbReference>
<gene>
    <name evidence="2" type="ORF">Bca52824_016512</name>
</gene>
<sequence>MASGLGQTALAKSHSPYGEWAGTDRTREMASELGQTALAIWRVGWDRPHSPYGEWARTDRTRHMASGSRRTALSIWRAGRDVGSVSCFLRKISKF</sequence>
<keyword evidence="3" id="KW-1185">Reference proteome</keyword>
<dbReference type="AlphaFoldDB" id="A0A8X7W597"/>
<accession>A0A8X7W597</accession>
<dbReference type="Proteomes" id="UP000886595">
    <property type="component" value="Unassembled WGS sequence"/>
</dbReference>